<dbReference type="AlphaFoldDB" id="A0A1B1AQW0"/>
<dbReference type="Proteomes" id="UP000092659">
    <property type="component" value="Chromosome"/>
</dbReference>
<evidence type="ECO:0000313" key="4">
    <source>
        <dbReference type="Proteomes" id="UP001519309"/>
    </source>
</evidence>
<dbReference type="EMBL" id="CP016279">
    <property type="protein sequence ID" value="ANP48920.1"/>
    <property type="molecule type" value="Genomic_DNA"/>
</dbReference>
<evidence type="ECO:0000313" key="1">
    <source>
        <dbReference type="EMBL" id="ANP48920.1"/>
    </source>
</evidence>
<reference evidence="1 3" key="1">
    <citation type="submission" date="2016-06" db="EMBL/GenBank/DDBJ databases">
        <title>Complete genome sequence of Streptomyces griseochromogenes ATCC 14511, the Blasticidin S producer.</title>
        <authorList>
            <person name="Wu L."/>
        </authorList>
    </citation>
    <scope>NUCLEOTIDE SEQUENCE [LARGE SCALE GENOMIC DNA]</scope>
    <source>
        <strain evidence="1 3">ATCC 14511</strain>
    </source>
</reference>
<dbReference type="OrthoDB" id="4099805at2"/>
<dbReference type="KEGG" id="sgs:AVL59_04420"/>
<dbReference type="InterPro" id="IPR045756">
    <property type="entry name" value="DUF6183"/>
</dbReference>
<dbReference type="STRING" id="68214.AVL59_04420"/>
<evidence type="ECO:0000313" key="2">
    <source>
        <dbReference type="EMBL" id="MBP2049583.1"/>
    </source>
</evidence>
<reference evidence="2 4" key="2">
    <citation type="submission" date="2021-03" db="EMBL/GenBank/DDBJ databases">
        <title>Genomic Encyclopedia of Type Strains, Phase IV (KMG-IV): sequencing the most valuable type-strain genomes for metagenomic binning, comparative biology and taxonomic classification.</title>
        <authorList>
            <person name="Goeker M."/>
        </authorList>
    </citation>
    <scope>NUCLEOTIDE SEQUENCE [LARGE SCALE GENOMIC DNA]</scope>
    <source>
        <strain evidence="2 4">DSM 40499</strain>
    </source>
</reference>
<keyword evidence="4" id="KW-1185">Reference proteome</keyword>
<dbReference type="RefSeq" id="WP_067299870.1">
    <property type="nucleotide sequence ID" value="NZ_CP016279.1"/>
</dbReference>
<gene>
    <name evidence="1" type="ORF">AVL59_04420</name>
    <name evidence="2" type="ORF">J2Z21_002514</name>
</gene>
<sequence>MPELPDDDALKAYAATEPERLHDLALAAADRFQFAKLSRMLADQRSQEATDWAVRLAEDLGEVREPESWRRLVRQIAWQLVQRPSIVGLRPQFESRTPVSPDDPGTEFRACLLHELARLHGFNHPRDNDVYLSYGAGLRELGHPLAWLPLNSFAFESRMNRYGRIEGGMLGSENPKRLHAAYPVTPSTDGGTRAGRTARRVLDETRGDAATTGFAQLCQYEAAFYTLPEPLDPADLNGALLAELDAECLEFTTSDLLTTAHTTADDLAADLFLADFAGGMWGEPQYGAYARLHTWQSLYAVMDLAPEPPHQDAIRAAADHRWIRFALPRYTDNEWFTWDLTDTAFACLDPTRTRVTVLAASETD</sequence>
<proteinExistence type="predicted"/>
<organism evidence="1 3">
    <name type="scientific">Streptomyces griseochromogenes</name>
    <dbReference type="NCBI Taxonomy" id="68214"/>
    <lineage>
        <taxon>Bacteria</taxon>
        <taxon>Bacillati</taxon>
        <taxon>Actinomycetota</taxon>
        <taxon>Actinomycetes</taxon>
        <taxon>Kitasatosporales</taxon>
        <taxon>Streptomycetaceae</taxon>
        <taxon>Streptomyces</taxon>
    </lineage>
</organism>
<accession>A0A1B1AQW0</accession>
<dbReference type="EMBL" id="JAGGLP010000004">
    <property type="protein sequence ID" value="MBP2049583.1"/>
    <property type="molecule type" value="Genomic_DNA"/>
</dbReference>
<protein>
    <submittedName>
        <fullName evidence="1">Uncharacterized protein</fullName>
    </submittedName>
</protein>
<dbReference type="Pfam" id="PF19681">
    <property type="entry name" value="DUF6183"/>
    <property type="match status" value="1"/>
</dbReference>
<name>A0A1B1AQW0_9ACTN</name>
<evidence type="ECO:0000313" key="3">
    <source>
        <dbReference type="Proteomes" id="UP000092659"/>
    </source>
</evidence>
<dbReference type="Proteomes" id="UP001519309">
    <property type="component" value="Unassembled WGS sequence"/>
</dbReference>